<protein>
    <submittedName>
        <fullName evidence="13">Zinc finger C2H2-type,SET domain</fullName>
    </submittedName>
</protein>
<evidence type="ECO:0000259" key="11">
    <source>
        <dbReference type="PROSITE" id="PS50157"/>
    </source>
</evidence>
<keyword evidence="7" id="KW-0156">Chromatin regulator</keyword>
<dbReference type="GO" id="GO:0005694">
    <property type="term" value="C:chromosome"/>
    <property type="evidence" value="ECO:0007669"/>
    <property type="project" value="UniProtKB-SubCell"/>
</dbReference>
<dbReference type="GO" id="GO:0042799">
    <property type="term" value="F:histone H4K20 methyltransferase activity"/>
    <property type="evidence" value="ECO:0007669"/>
    <property type="project" value="TreeGrafter"/>
</dbReference>
<dbReference type="GO" id="GO:0005634">
    <property type="term" value="C:nucleus"/>
    <property type="evidence" value="ECO:0007669"/>
    <property type="project" value="UniProtKB-SubCell"/>
</dbReference>
<evidence type="ECO:0000256" key="4">
    <source>
        <dbReference type="ARBA" id="ARBA00022603"/>
    </source>
</evidence>
<feature type="region of interest" description="Disordered" evidence="10">
    <location>
        <begin position="1"/>
        <end position="30"/>
    </location>
</feature>
<evidence type="ECO:0000256" key="6">
    <source>
        <dbReference type="ARBA" id="ARBA00022691"/>
    </source>
</evidence>
<gene>
    <name evidence="13" type="ORF">CINCED_3A012699</name>
</gene>
<dbReference type="InterPro" id="IPR001214">
    <property type="entry name" value="SET_dom"/>
</dbReference>
<proteinExistence type="predicted"/>
<dbReference type="Gene3D" id="2.170.270.10">
    <property type="entry name" value="SET domain"/>
    <property type="match status" value="1"/>
</dbReference>
<name>A0A5E4MNJ7_9HEMI</name>
<keyword evidence="9" id="KW-0863">Zinc-finger</keyword>
<evidence type="ECO:0000256" key="7">
    <source>
        <dbReference type="ARBA" id="ARBA00022853"/>
    </source>
</evidence>
<dbReference type="Gene3D" id="1.10.10.1700">
    <property type="entry name" value="Histone-lysine N-methyltransferase"/>
    <property type="match status" value="1"/>
</dbReference>
<dbReference type="GO" id="GO:0008270">
    <property type="term" value="F:zinc ion binding"/>
    <property type="evidence" value="ECO:0007669"/>
    <property type="project" value="UniProtKB-KW"/>
</dbReference>
<organism evidence="13 14">
    <name type="scientific">Cinara cedri</name>
    <dbReference type="NCBI Taxonomy" id="506608"/>
    <lineage>
        <taxon>Eukaryota</taxon>
        <taxon>Metazoa</taxon>
        <taxon>Ecdysozoa</taxon>
        <taxon>Arthropoda</taxon>
        <taxon>Hexapoda</taxon>
        <taxon>Insecta</taxon>
        <taxon>Pterygota</taxon>
        <taxon>Neoptera</taxon>
        <taxon>Paraneoptera</taxon>
        <taxon>Hemiptera</taxon>
        <taxon>Sternorrhyncha</taxon>
        <taxon>Aphidomorpha</taxon>
        <taxon>Aphidoidea</taxon>
        <taxon>Aphididae</taxon>
        <taxon>Lachninae</taxon>
        <taxon>Cinara</taxon>
    </lineage>
</organism>
<accession>A0A5E4MNJ7</accession>
<dbReference type="InterPro" id="IPR046341">
    <property type="entry name" value="SET_dom_sf"/>
</dbReference>
<feature type="compositionally biased region" description="Basic and acidic residues" evidence="10">
    <location>
        <begin position="20"/>
        <end position="30"/>
    </location>
</feature>
<dbReference type="OrthoDB" id="6077919at2759"/>
<dbReference type="InterPro" id="IPR039977">
    <property type="entry name" value="Suv4-20/Set9"/>
</dbReference>
<dbReference type="PANTHER" id="PTHR12977:SF4">
    <property type="entry name" value="HISTONE-LYSINE N-METHYLTRANSFERASE KMT5B"/>
    <property type="match status" value="1"/>
</dbReference>
<sequence>MPNKNPFLKTGKRKRRNRKKTENTTKPDDKPFCPRLMVRYDQSENSTIGYKVIWVCKMCMKCILHEDAVLTHLQRCKIQFKNRTTFYEPIKSAEVKNTRYVCRLCDGVFSRKVTLLKHIEKHENNSDSELYESESEFVAPTKRHKPNASLPISLGGHDQKASASSVDHNQIAETPVPKRKAKAKTSQSVSTEGHNIKSTSASSLDVNTLENRSAAILCMADDVATSSVLDFSLGFLTHKTHIKQIPPLTSKELEILSTQKLMYTNALSASSKFKFKKCNRYPNDCGTGAKVVAKSRIHRDEILRDLRGRLCTVNESFIKSSGIDSFLVQSTRAKNNKSEQLWLGPATYINHDCNSNSKIYSINNDFACVKATRVIEPKEEITINYGDNFFSSDECYCATCEKNCRGAFSIHQQSSTELSCHT</sequence>
<feature type="domain" description="SET" evidence="12">
    <location>
        <begin position="271"/>
        <end position="386"/>
    </location>
</feature>
<dbReference type="PROSITE" id="PS50280">
    <property type="entry name" value="SET"/>
    <property type="match status" value="1"/>
</dbReference>
<evidence type="ECO:0000256" key="2">
    <source>
        <dbReference type="ARBA" id="ARBA00004286"/>
    </source>
</evidence>
<keyword evidence="8" id="KW-0539">Nucleus</keyword>
<feature type="compositionally biased region" description="Polar residues" evidence="10">
    <location>
        <begin position="184"/>
        <end position="197"/>
    </location>
</feature>
<dbReference type="PROSITE" id="PS50157">
    <property type="entry name" value="ZINC_FINGER_C2H2_2"/>
    <property type="match status" value="1"/>
</dbReference>
<evidence type="ECO:0000256" key="5">
    <source>
        <dbReference type="ARBA" id="ARBA00022679"/>
    </source>
</evidence>
<dbReference type="SMART" id="SM00317">
    <property type="entry name" value="SET"/>
    <property type="match status" value="1"/>
</dbReference>
<reference evidence="13 14" key="1">
    <citation type="submission" date="2019-08" db="EMBL/GenBank/DDBJ databases">
        <authorList>
            <person name="Alioto T."/>
            <person name="Alioto T."/>
            <person name="Gomez Garrido J."/>
        </authorList>
    </citation>
    <scope>NUCLEOTIDE SEQUENCE [LARGE SCALE GENOMIC DNA]</scope>
</reference>
<dbReference type="EMBL" id="CABPRJ010000977">
    <property type="protein sequence ID" value="VVC33866.1"/>
    <property type="molecule type" value="Genomic_DNA"/>
</dbReference>
<keyword evidence="6" id="KW-0949">S-adenosyl-L-methionine</keyword>
<keyword evidence="3" id="KW-0158">Chromosome</keyword>
<dbReference type="SUPFAM" id="SSF82199">
    <property type="entry name" value="SET domain"/>
    <property type="match status" value="1"/>
</dbReference>
<evidence type="ECO:0000256" key="8">
    <source>
        <dbReference type="ARBA" id="ARBA00023242"/>
    </source>
</evidence>
<keyword evidence="9" id="KW-0862">Zinc</keyword>
<keyword evidence="9" id="KW-0479">Metal-binding</keyword>
<evidence type="ECO:0000313" key="14">
    <source>
        <dbReference type="Proteomes" id="UP000325440"/>
    </source>
</evidence>
<evidence type="ECO:0000313" key="13">
    <source>
        <dbReference type="EMBL" id="VVC33866.1"/>
    </source>
</evidence>
<dbReference type="InterPro" id="IPR013087">
    <property type="entry name" value="Znf_C2H2_type"/>
</dbReference>
<dbReference type="PANTHER" id="PTHR12977">
    <property type="entry name" value="SUPPRESSOR OF VARIEGATION 4-20-RELATED"/>
    <property type="match status" value="1"/>
</dbReference>
<evidence type="ECO:0000256" key="3">
    <source>
        <dbReference type="ARBA" id="ARBA00022454"/>
    </source>
</evidence>
<feature type="domain" description="C2H2-type" evidence="11">
    <location>
        <begin position="100"/>
        <end position="127"/>
    </location>
</feature>
<comment type="subcellular location">
    <subcellularLocation>
        <location evidence="2">Chromosome</location>
    </subcellularLocation>
    <subcellularLocation>
        <location evidence="1">Nucleus</location>
    </subcellularLocation>
</comment>
<evidence type="ECO:0000256" key="10">
    <source>
        <dbReference type="SAM" id="MobiDB-lite"/>
    </source>
</evidence>
<feature type="compositionally biased region" description="Polar residues" evidence="10">
    <location>
        <begin position="161"/>
        <end position="172"/>
    </location>
</feature>
<evidence type="ECO:0000259" key="12">
    <source>
        <dbReference type="PROSITE" id="PS50280"/>
    </source>
</evidence>
<keyword evidence="14" id="KW-1185">Reference proteome</keyword>
<dbReference type="AlphaFoldDB" id="A0A5E4MNJ7"/>
<dbReference type="Proteomes" id="UP000325440">
    <property type="component" value="Unassembled WGS sequence"/>
</dbReference>
<evidence type="ECO:0000256" key="9">
    <source>
        <dbReference type="PROSITE-ProRule" id="PRU00042"/>
    </source>
</evidence>
<feature type="compositionally biased region" description="Basic residues" evidence="10">
    <location>
        <begin position="10"/>
        <end position="19"/>
    </location>
</feature>
<keyword evidence="4" id="KW-0489">Methyltransferase</keyword>
<dbReference type="InterPro" id="IPR041938">
    <property type="entry name" value="Hist-Lys_N-MTase_N"/>
</dbReference>
<dbReference type="GO" id="GO:0032259">
    <property type="term" value="P:methylation"/>
    <property type="evidence" value="ECO:0007669"/>
    <property type="project" value="UniProtKB-KW"/>
</dbReference>
<keyword evidence="5" id="KW-0808">Transferase</keyword>
<dbReference type="Pfam" id="PF00856">
    <property type="entry name" value="SET"/>
    <property type="match status" value="1"/>
</dbReference>
<feature type="region of interest" description="Disordered" evidence="10">
    <location>
        <begin position="124"/>
        <end position="197"/>
    </location>
</feature>
<evidence type="ECO:0000256" key="1">
    <source>
        <dbReference type="ARBA" id="ARBA00004123"/>
    </source>
</evidence>
<dbReference type="PROSITE" id="PS00028">
    <property type="entry name" value="ZINC_FINGER_C2H2_1"/>
    <property type="match status" value="1"/>
</dbReference>